<evidence type="ECO:0000313" key="1">
    <source>
        <dbReference type="EMBL" id="KAL2329638.1"/>
    </source>
</evidence>
<dbReference type="Proteomes" id="UP001603857">
    <property type="component" value="Unassembled WGS sequence"/>
</dbReference>
<gene>
    <name evidence="1" type="ORF">Fmac_017219</name>
</gene>
<name>A0ABD1M1H1_9FABA</name>
<proteinExistence type="predicted"/>
<comment type="caution">
    <text evidence="1">The sequence shown here is derived from an EMBL/GenBank/DDBJ whole genome shotgun (WGS) entry which is preliminary data.</text>
</comment>
<organism evidence="1 2">
    <name type="scientific">Flemingia macrophylla</name>
    <dbReference type="NCBI Taxonomy" id="520843"/>
    <lineage>
        <taxon>Eukaryota</taxon>
        <taxon>Viridiplantae</taxon>
        <taxon>Streptophyta</taxon>
        <taxon>Embryophyta</taxon>
        <taxon>Tracheophyta</taxon>
        <taxon>Spermatophyta</taxon>
        <taxon>Magnoliopsida</taxon>
        <taxon>eudicotyledons</taxon>
        <taxon>Gunneridae</taxon>
        <taxon>Pentapetalae</taxon>
        <taxon>rosids</taxon>
        <taxon>fabids</taxon>
        <taxon>Fabales</taxon>
        <taxon>Fabaceae</taxon>
        <taxon>Papilionoideae</taxon>
        <taxon>50 kb inversion clade</taxon>
        <taxon>NPAAA clade</taxon>
        <taxon>indigoferoid/millettioid clade</taxon>
        <taxon>Phaseoleae</taxon>
        <taxon>Flemingia</taxon>
    </lineage>
</organism>
<evidence type="ECO:0000313" key="2">
    <source>
        <dbReference type="Proteomes" id="UP001603857"/>
    </source>
</evidence>
<accession>A0ABD1M1H1</accession>
<dbReference type="EMBL" id="JBGMDY010000006">
    <property type="protein sequence ID" value="KAL2329638.1"/>
    <property type="molecule type" value="Genomic_DNA"/>
</dbReference>
<protein>
    <submittedName>
        <fullName evidence="1">Uncharacterized protein</fullName>
    </submittedName>
</protein>
<keyword evidence="2" id="KW-1185">Reference proteome</keyword>
<sequence>MISAHVNEARNLTHLRGYGNDMIERNIRLKVHHRNFPAPRYGTINQDILFQRCWGIRTKASVNWSLGSQRSINQKQSLEDVNQSNGQERFSSFSSKFNNNIHTEEKRFDGTDPLSGSSPSPALLDSQILLERSLMNDEVKNKKYVDTTISKQNVVSLSPDSSVEFLVSDAMNEVGGWSHNTPTKHQSAPFILAQEIDSSSHSSDASKQQVCNFWDYSCFFSKFYVYTKVEYSINLQ</sequence>
<dbReference type="AlphaFoldDB" id="A0ABD1M1H1"/>
<reference evidence="1 2" key="1">
    <citation type="submission" date="2024-08" db="EMBL/GenBank/DDBJ databases">
        <title>Insights into the chromosomal genome structure of Flemingia macrophylla.</title>
        <authorList>
            <person name="Ding Y."/>
            <person name="Zhao Y."/>
            <person name="Bi W."/>
            <person name="Wu M."/>
            <person name="Zhao G."/>
            <person name="Gong Y."/>
            <person name="Li W."/>
            <person name="Zhang P."/>
        </authorList>
    </citation>
    <scope>NUCLEOTIDE SEQUENCE [LARGE SCALE GENOMIC DNA]</scope>
    <source>
        <strain evidence="1">DYQJB</strain>
        <tissue evidence="1">Leaf</tissue>
    </source>
</reference>